<keyword evidence="2" id="KW-1185">Reference proteome</keyword>
<organism evidence="1 2">
    <name type="scientific">Ogataea polymorpha</name>
    <dbReference type="NCBI Taxonomy" id="460523"/>
    <lineage>
        <taxon>Eukaryota</taxon>
        <taxon>Fungi</taxon>
        <taxon>Dikarya</taxon>
        <taxon>Ascomycota</taxon>
        <taxon>Saccharomycotina</taxon>
        <taxon>Pichiomycetes</taxon>
        <taxon>Pichiales</taxon>
        <taxon>Pichiaceae</taxon>
        <taxon>Ogataea</taxon>
    </lineage>
</organism>
<dbReference type="EMBL" id="JAEUBD010001178">
    <property type="protein sequence ID" value="KAH3664681.1"/>
    <property type="molecule type" value="Genomic_DNA"/>
</dbReference>
<gene>
    <name evidence="1" type="ORF">OGATHE_003496</name>
</gene>
<evidence type="ECO:0000313" key="1">
    <source>
        <dbReference type="EMBL" id="KAH3664681.1"/>
    </source>
</evidence>
<comment type="caution">
    <text evidence="1">The sequence shown here is derived from an EMBL/GenBank/DDBJ whole genome shotgun (WGS) entry which is preliminary data.</text>
</comment>
<sequence>MVLCFIVQHTAIGDELFVSRIQSPELHDVDRTYHVVECWLLQSHKCIISILQIWFLEDVFWDIGFQISEATKLCSVIMEIFFNCARLVKLNSRELGVTGGVGTPVDVERRGLVVSENQSLSNNSVLLSSGSKDNQFCNIISIQWLCVLVNGSSSFFVTLEPNQRKLLSGNVTRLDLDDSNLGVDQFFSQGAGEEVQRRLGSTVDAAARVSLSTCNRAQLYDITLVALLHLLDDQLRQLNHSQNIGLKHLLHIGRINRTNRIETQSLTSIVDQDIDLRELLGQTFEEWGNLVGLRNV</sequence>
<accession>A0A9P8T3F8</accession>
<proteinExistence type="predicted"/>
<dbReference type="AlphaFoldDB" id="A0A9P8T3F8"/>
<name>A0A9P8T3F8_9ASCO</name>
<evidence type="ECO:0000313" key="2">
    <source>
        <dbReference type="Proteomes" id="UP000788993"/>
    </source>
</evidence>
<reference evidence="1" key="2">
    <citation type="submission" date="2021-01" db="EMBL/GenBank/DDBJ databases">
        <authorList>
            <person name="Schikora-Tamarit M.A."/>
        </authorList>
    </citation>
    <scope>NUCLEOTIDE SEQUENCE</scope>
    <source>
        <strain evidence="1">NCAIM Y.01608</strain>
    </source>
</reference>
<reference evidence="1" key="1">
    <citation type="journal article" date="2021" name="Open Biol.">
        <title>Shared evolutionary footprints suggest mitochondrial oxidative damage underlies multiple complex I losses in fungi.</title>
        <authorList>
            <person name="Schikora-Tamarit M.A."/>
            <person name="Marcet-Houben M."/>
            <person name="Nosek J."/>
            <person name="Gabaldon T."/>
        </authorList>
    </citation>
    <scope>NUCLEOTIDE SEQUENCE</scope>
    <source>
        <strain evidence="1">NCAIM Y.01608</strain>
    </source>
</reference>
<dbReference type="Proteomes" id="UP000788993">
    <property type="component" value="Unassembled WGS sequence"/>
</dbReference>
<protein>
    <submittedName>
        <fullName evidence="1">Uncharacterized protein</fullName>
    </submittedName>
</protein>